<dbReference type="SUPFAM" id="SSF56784">
    <property type="entry name" value="HAD-like"/>
    <property type="match status" value="1"/>
</dbReference>
<feature type="domain" description="Sucrose phosphatase-like" evidence="1">
    <location>
        <begin position="4"/>
        <end position="228"/>
    </location>
</feature>
<dbReference type="AlphaFoldDB" id="A0A2W7MR40"/>
<dbReference type="Gene3D" id="3.40.50.1000">
    <property type="entry name" value="HAD superfamily/HAD-like"/>
    <property type="match status" value="2"/>
</dbReference>
<proteinExistence type="predicted"/>
<dbReference type="InterPro" id="IPR006380">
    <property type="entry name" value="SPP-like_dom"/>
</dbReference>
<evidence type="ECO:0000313" key="2">
    <source>
        <dbReference type="EMBL" id="PZX05642.1"/>
    </source>
</evidence>
<dbReference type="GO" id="GO:0016787">
    <property type="term" value="F:hydrolase activity"/>
    <property type="evidence" value="ECO:0007669"/>
    <property type="project" value="UniProtKB-KW"/>
</dbReference>
<comment type="caution">
    <text evidence="2">The sequence shown here is derived from an EMBL/GenBank/DDBJ whole genome shotgun (WGS) entry which is preliminary data.</text>
</comment>
<dbReference type="InterPro" id="IPR024197">
    <property type="entry name" value="TPP-like"/>
</dbReference>
<dbReference type="InterPro" id="IPR036412">
    <property type="entry name" value="HAD-like_sf"/>
</dbReference>
<accession>A0A2W7MR40</accession>
<dbReference type="OrthoDB" id="1666512at2"/>
<dbReference type="EMBL" id="QKZI01000002">
    <property type="protein sequence ID" value="PZX05642.1"/>
    <property type="molecule type" value="Genomic_DNA"/>
</dbReference>
<dbReference type="InterPro" id="IPR023214">
    <property type="entry name" value="HAD_sf"/>
</dbReference>
<protein>
    <submittedName>
        <fullName evidence="2">Hydroxymethylpyrimidine pyrophosphatase-like HAD family hydrolase</fullName>
    </submittedName>
</protein>
<keyword evidence="2" id="KW-0378">Hydrolase</keyword>
<keyword evidence="3" id="KW-1185">Reference proteome</keyword>
<organism evidence="2 3">
    <name type="scientific">Psychrobacillus insolitus</name>
    <dbReference type="NCBI Taxonomy" id="1461"/>
    <lineage>
        <taxon>Bacteria</taxon>
        <taxon>Bacillati</taxon>
        <taxon>Bacillota</taxon>
        <taxon>Bacilli</taxon>
        <taxon>Bacillales</taxon>
        <taxon>Bacillaceae</taxon>
        <taxon>Psychrobacillus</taxon>
    </lineage>
</organism>
<gene>
    <name evidence="2" type="ORF">C7437_102100</name>
</gene>
<dbReference type="Proteomes" id="UP000248646">
    <property type="component" value="Unassembled WGS sequence"/>
</dbReference>
<dbReference type="Pfam" id="PF05116">
    <property type="entry name" value="S6PP"/>
    <property type="match status" value="1"/>
</dbReference>
<dbReference type="PIRSF" id="PIRSF030802">
    <property type="entry name" value="UCP030802"/>
    <property type="match status" value="1"/>
</dbReference>
<dbReference type="RefSeq" id="WP_111439101.1">
    <property type="nucleotide sequence ID" value="NZ_QKZI01000002.1"/>
</dbReference>
<sequence length="268" mass="30194">MTILFASDLDRTLIYSKNSRGTEVNEQDLSTVEWVDDKPVAYMTNKGIELFDQLPSEISFLPVTTRTASQYQRITGLFNAQYQPTYAIVANGAVILENGEPLVEWSEKIKQQLKQDCTTIEHVLPQLQAYAKKGFVLKVLQAESWFVYMIIDEKMFSVEELENLSNIFYEQGFTLSHQGRKLYIMPNCINKSIALQFVKERIGATTVLAAGDSYLDLDMVMSADHGFIPSHGEAVQKIDSLPPHISITQQTGVLAGEEILKIVSNYLL</sequence>
<evidence type="ECO:0000259" key="1">
    <source>
        <dbReference type="Pfam" id="PF05116"/>
    </source>
</evidence>
<name>A0A2W7MR40_9BACI</name>
<reference evidence="2 3" key="1">
    <citation type="submission" date="2018-06" db="EMBL/GenBank/DDBJ databases">
        <title>Genomic Encyclopedia of Type Strains, Phase IV (KMG-IV): sequencing the most valuable type-strain genomes for metagenomic binning, comparative biology and taxonomic classification.</title>
        <authorList>
            <person name="Goeker M."/>
        </authorList>
    </citation>
    <scope>NUCLEOTIDE SEQUENCE [LARGE SCALE GENOMIC DNA]</scope>
    <source>
        <strain evidence="2 3">DSM 5</strain>
    </source>
</reference>
<evidence type="ECO:0000313" key="3">
    <source>
        <dbReference type="Proteomes" id="UP000248646"/>
    </source>
</evidence>